<evidence type="ECO:0000259" key="8">
    <source>
        <dbReference type="Pfam" id="PF02706"/>
    </source>
</evidence>
<keyword evidence="4 7" id="KW-1133">Transmembrane helix</keyword>
<comment type="subcellular location">
    <subcellularLocation>
        <location evidence="1">Cell membrane</location>
        <topology evidence="1">Multi-pass membrane protein</topology>
    </subcellularLocation>
</comment>
<evidence type="ECO:0000313" key="10">
    <source>
        <dbReference type="Proteomes" id="UP000198761"/>
    </source>
</evidence>
<feature type="transmembrane region" description="Helical" evidence="7">
    <location>
        <begin position="18"/>
        <end position="37"/>
    </location>
</feature>
<keyword evidence="6" id="KW-0175">Coiled coil</keyword>
<evidence type="ECO:0000256" key="3">
    <source>
        <dbReference type="ARBA" id="ARBA00022692"/>
    </source>
</evidence>
<dbReference type="RefSeq" id="WP_175482118.1">
    <property type="nucleotide sequence ID" value="NZ_FOCE01000008.1"/>
</dbReference>
<keyword evidence="3 7" id="KW-0812">Transmembrane</keyword>
<dbReference type="PANTHER" id="PTHR32309:SF31">
    <property type="entry name" value="CAPSULAR EXOPOLYSACCHARIDE FAMILY"/>
    <property type="match status" value="1"/>
</dbReference>
<feature type="coiled-coil region" evidence="6">
    <location>
        <begin position="174"/>
        <end position="241"/>
    </location>
</feature>
<dbReference type="InterPro" id="IPR050445">
    <property type="entry name" value="Bact_polysacc_biosynth/exp"/>
</dbReference>
<keyword evidence="5 7" id="KW-0472">Membrane</keyword>
<dbReference type="EMBL" id="FOCE01000008">
    <property type="protein sequence ID" value="SEN83982.1"/>
    <property type="molecule type" value="Genomic_DNA"/>
</dbReference>
<evidence type="ECO:0000256" key="6">
    <source>
        <dbReference type="SAM" id="Coils"/>
    </source>
</evidence>
<dbReference type="InterPro" id="IPR003856">
    <property type="entry name" value="LPS_length_determ_N"/>
</dbReference>
<keyword evidence="10" id="KW-1185">Reference proteome</keyword>
<evidence type="ECO:0000256" key="7">
    <source>
        <dbReference type="SAM" id="Phobius"/>
    </source>
</evidence>
<feature type="transmembrane region" description="Helical" evidence="7">
    <location>
        <begin position="349"/>
        <end position="371"/>
    </location>
</feature>
<dbReference type="Pfam" id="PF02706">
    <property type="entry name" value="Wzz"/>
    <property type="match status" value="1"/>
</dbReference>
<dbReference type="STRING" id="933059.SAMN04488103_10899"/>
<evidence type="ECO:0000256" key="4">
    <source>
        <dbReference type="ARBA" id="ARBA00022989"/>
    </source>
</evidence>
<organism evidence="9 10">
    <name type="scientific">Gemmobacter aquatilis</name>
    <dbReference type="NCBI Taxonomy" id="933059"/>
    <lineage>
        <taxon>Bacteria</taxon>
        <taxon>Pseudomonadati</taxon>
        <taxon>Pseudomonadota</taxon>
        <taxon>Alphaproteobacteria</taxon>
        <taxon>Rhodobacterales</taxon>
        <taxon>Paracoccaceae</taxon>
        <taxon>Gemmobacter</taxon>
    </lineage>
</organism>
<feature type="domain" description="Polysaccharide chain length determinant N-terminal" evidence="8">
    <location>
        <begin position="6"/>
        <end position="82"/>
    </location>
</feature>
<dbReference type="PANTHER" id="PTHR32309">
    <property type="entry name" value="TYROSINE-PROTEIN KINASE"/>
    <property type="match status" value="1"/>
</dbReference>
<feature type="coiled-coil region" evidence="6">
    <location>
        <begin position="283"/>
        <end position="324"/>
    </location>
</feature>
<sequence>MGPVQNLSDLLNLLRRRMLLIGVIVLLGCIASVMVAISRPKVYETAAVIQVEGPVVLDAGPNSGAQSARLLQAIEQRLTTRESLLALIDRQGLFADAPGLTDDQKIWALRQSVRFESVAAAAGAGYGTASSVSALVIFARFENAEQAARVANDLAQNVLDLSVARQTSRAKDTLAFFTEEEARLAQEISVLEDELTAYKNANLAALGRTDTGERVALDTELRQAQQDLLALQTERKALEAKPRQRETDRRQIESLSAQEGVLQSQIDALTVQRDALDQRQSAAPEVERTLSAYDRRLQQLQSQYDLTNARRAEAETALRLEEEQHSERFSLLERATAPAYPTSGGGKKIALAGGMASVMLALVAAFALDLMNPVLRSAAQMERQLGIRPVITIPELPRRRPGHSLLKRLWQSLGASRSAPPPQPQD</sequence>
<dbReference type="AlphaFoldDB" id="A0A1H8JTF2"/>
<reference evidence="9 10" key="1">
    <citation type="submission" date="2016-10" db="EMBL/GenBank/DDBJ databases">
        <authorList>
            <person name="de Groot N.N."/>
        </authorList>
    </citation>
    <scope>NUCLEOTIDE SEQUENCE [LARGE SCALE GENOMIC DNA]</scope>
    <source>
        <strain evidence="9 10">DSM 3857</strain>
    </source>
</reference>
<name>A0A1H8JTF2_9RHOB</name>
<dbReference type="GO" id="GO:0005886">
    <property type="term" value="C:plasma membrane"/>
    <property type="evidence" value="ECO:0007669"/>
    <property type="project" value="UniProtKB-SubCell"/>
</dbReference>
<proteinExistence type="predicted"/>
<gene>
    <name evidence="9" type="ORF">SAMN04488103_10899</name>
</gene>
<dbReference type="Proteomes" id="UP000198761">
    <property type="component" value="Unassembled WGS sequence"/>
</dbReference>
<accession>A0A1H8JTF2</accession>
<evidence type="ECO:0000313" key="9">
    <source>
        <dbReference type="EMBL" id="SEN83982.1"/>
    </source>
</evidence>
<evidence type="ECO:0000256" key="5">
    <source>
        <dbReference type="ARBA" id="ARBA00023136"/>
    </source>
</evidence>
<evidence type="ECO:0000256" key="2">
    <source>
        <dbReference type="ARBA" id="ARBA00022475"/>
    </source>
</evidence>
<protein>
    <submittedName>
        <fullName evidence="9">Uncharacterized protein involved in exopolysaccharide biosynthesis</fullName>
    </submittedName>
</protein>
<evidence type="ECO:0000256" key="1">
    <source>
        <dbReference type="ARBA" id="ARBA00004651"/>
    </source>
</evidence>
<keyword evidence="2" id="KW-1003">Cell membrane</keyword>